<dbReference type="AlphaFoldDB" id="A0A1G7NS28"/>
<dbReference type="EMBL" id="JAWXXP010000001">
    <property type="protein sequence ID" value="MDX5993488.1"/>
    <property type="molecule type" value="Genomic_DNA"/>
</dbReference>
<accession>A0A1G7NS28</accession>
<evidence type="ECO:0000313" key="2">
    <source>
        <dbReference type="EMBL" id="SDF76888.1"/>
    </source>
</evidence>
<name>A0A1G7NS28_9GAMM</name>
<reference evidence="2 3" key="1">
    <citation type="submission" date="2016-10" db="EMBL/GenBank/DDBJ databases">
        <authorList>
            <person name="de Groot N.N."/>
        </authorList>
    </citation>
    <scope>NUCLEOTIDE SEQUENCE [LARGE SCALE GENOMIC DNA]</scope>
    <source>
        <strain evidence="2 3">JCM 10630</strain>
    </source>
</reference>
<gene>
    <name evidence="2" type="ORF">SAMN05216575_1112</name>
    <name evidence="1" type="ORF">SIM71_15575</name>
</gene>
<evidence type="ECO:0000313" key="4">
    <source>
        <dbReference type="Proteomes" id="UP001278050"/>
    </source>
</evidence>
<evidence type="ECO:0000313" key="3">
    <source>
        <dbReference type="Proteomes" id="UP000182413"/>
    </source>
</evidence>
<dbReference type="Proteomes" id="UP001278050">
    <property type="component" value="Unassembled WGS sequence"/>
</dbReference>
<protein>
    <submittedName>
        <fullName evidence="2">Uncharacterized protein</fullName>
    </submittedName>
</protein>
<reference evidence="1 4" key="2">
    <citation type="submission" date="2023-11" db="EMBL/GenBank/DDBJ databases">
        <title>MicrobeMod: A computational toolkit for identifying prokaryotic methylation and restriction-modification with nanopore sequencing.</title>
        <authorList>
            <person name="Crits-Christoph A."/>
            <person name="Kang S.C."/>
            <person name="Lee H."/>
            <person name="Ostrov N."/>
        </authorList>
    </citation>
    <scope>NUCLEOTIDE SEQUENCE [LARGE SCALE GENOMIC DNA]</scope>
    <source>
        <strain evidence="1 4">ATCC BAA-571</strain>
    </source>
</reference>
<dbReference type="RefSeq" id="WP_074682113.1">
    <property type="nucleotide sequence ID" value="NZ_CBCSET010000015.1"/>
</dbReference>
<organism evidence="2 3">
    <name type="scientific">Ectopseudomonas alcaliphila</name>
    <dbReference type="NCBI Taxonomy" id="101564"/>
    <lineage>
        <taxon>Bacteria</taxon>
        <taxon>Pseudomonadati</taxon>
        <taxon>Pseudomonadota</taxon>
        <taxon>Gammaproteobacteria</taxon>
        <taxon>Pseudomonadales</taxon>
        <taxon>Pseudomonadaceae</taxon>
        <taxon>Ectopseudomonas</taxon>
    </lineage>
</organism>
<sequence length="143" mass="16683">MSYDLMVFEPTAAPKERKDFMVWYAKQTEWAEDHSYQDHEVSTEGLQAWFKEMIEHFPPMNGPFASEDDDNPKVTDHCIGKHVIYSAFSWSVAEEAYLKMRELAIKHSVGFFDVSADNGEILFPNSPVKIAKVKPWWKFWKST</sequence>
<evidence type="ECO:0000313" key="1">
    <source>
        <dbReference type="EMBL" id="MDX5993488.1"/>
    </source>
</evidence>
<dbReference type="EMBL" id="FNAE01000011">
    <property type="protein sequence ID" value="SDF76888.1"/>
    <property type="molecule type" value="Genomic_DNA"/>
</dbReference>
<dbReference type="Proteomes" id="UP000182413">
    <property type="component" value="Unassembled WGS sequence"/>
</dbReference>
<proteinExistence type="predicted"/>
<dbReference type="OrthoDB" id="882812at2"/>
<keyword evidence="4" id="KW-1185">Reference proteome</keyword>